<keyword evidence="6" id="KW-0413">Isomerase</keyword>
<dbReference type="InterPro" id="IPR013497">
    <property type="entry name" value="Topo_IA_cen"/>
</dbReference>
<dbReference type="CDD" id="cd00186">
    <property type="entry name" value="TOP1Ac"/>
    <property type="match status" value="1"/>
</dbReference>
<evidence type="ECO:0000256" key="4">
    <source>
        <dbReference type="ARBA" id="ARBA00023029"/>
    </source>
</evidence>
<dbReference type="InterPro" id="IPR013825">
    <property type="entry name" value="Topo_IA_cen_sub2"/>
</dbReference>
<dbReference type="AlphaFoldDB" id="A0A1B1TDV5"/>
<evidence type="ECO:0000259" key="9">
    <source>
        <dbReference type="PROSITE" id="PS52039"/>
    </source>
</evidence>
<dbReference type="Pfam" id="PF01131">
    <property type="entry name" value="Topoisom_bac"/>
    <property type="match status" value="1"/>
</dbReference>
<dbReference type="Gene3D" id="2.70.20.10">
    <property type="entry name" value="Topoisomerase I, domain 3"/>
    <property type="match status" value="1"/>
</dbReference>
<feature type="region of interest" description="Disordered" evidence="7">
    <location>
        <begin position="29"/>
        <end position="62"/>
    </location>
</feature>
<evidence type="ECO:0000259" key="8">
    <source>
        <dbReference type="PROSITE" id="PS50880"/>
    </source>
</evidence>
<reference evidence="10" key="2">
    <citation type="journal article" date="2015" name="ISME J.">
        <title>A new class of marine Euryarchaeota group II from the Mediterranean deep chlorophyll maximum.</title>
        <authorList>
            <person name="Martin-Cuadrado A.B."/>
            <person name="Garcia-Heredia I."/>
            <person name="Molto A.G."/>
            <person name="Lopez-Ubeda R."/>
            <person name="Kimes N."/>
            <person name="Lopez-Garcia P."/>
            <person name="Moreira D."/>
            <person name="Rodriguez-Valera F."/>
        </authorList>
    </citation>
    <scope>NUCLEOTIDE SEQUENCE</scope>
</reference>
<dbReference type="EC" id="5.6.2.1" evidence="3"/>
<evidence type="ECO:0000256" key="1">
    <source>
        <dbReference type="ARBA" id="ARBA00000213"/>
    </source>
</evidence>
<dbReference type="InterPro" id="IPR003601">
    <property type="entry name" value="Topo_IA_2"/>
</dbReference>
<dbReference type="PANTHER" id="PTHR42785:SF1">
    <property type="entry name" value="DNA TOPOISOMERASE"/>
    <property type="match status" value="1"/>
</dbReference>
<dbReference type="SMART" id="SM00437">
    <property type="entry name" value="TOP1Ac"/>
    <property type="match status" value="1"/>
</dbReference>
<feature type="compositionally biased region" description="Basic and acidic residues" evidence="7">
    <location>
        <begin position="29"/>
        <end position="52"/>
    </location>
</feature>
<dbReference type="Pfam" id="PF01751">
    <property type="entry name" value="Toprim"/>
    <property type="match status" value="1"/>
</dbReference>
<comment type="catalytic activity">
    <reaction evidence="1">
        <text>ATP-independent breakage of single-stranded DNA, followed by passage and rejoining.</text>
        <dbReference type="EC" id="5.6.2.1"/>
    </reaction>
</comment>
<protein>
    <recommendedName>
        <fullName evidence="3">DNA topoisomerase</fullName>
        <ecNumber evidence="3">5.6.2.1</ecNumber>
    </recommendedName>
</protein>
<reference evidence="10" key="1">
    <citation type="submission" date="2014-11" db="EMBL/GenBank/DDBJ databases">
        <authorList>
            <person name="Zhu J."/>
            <person name="Qi W."/>
            <person name="Song R."/>
        </authorList>
    </citation>
    <scope>NUCLEOTIDE SEQUENCE</scope>
</reference>
<keyword evidence="5" id="KW-0238">DNA-binding</keyword>
<sequence length="751" mass="85950">MESGAKAKTVKKYLGKGWMVDACGGHIDRLPAKKGEKGKNDAMWKSSPDKLPEAPWTSDKSKRDKIKKIIQNAKSKDVVEVFIATDPDREGEFIAWRLSEVFAKAGFEKQKRVIFNEITENSVLKSLEQDGEINYRMVDAAKVRMFMDRLIGWECANVSRRSGINSMGRVQTPTLGFIVEKEIEREKHIPQKYHSVNFHSEGIKFNIRFHEKGEDDAWIDDSGKKPKHYPERTFDKTLAEESIEALRKNKEIKLLSIKNSKKNRKAKPPFTTDTMLQSSNSYLGWSLAKTSSIASELYEKGHITYIRTDSTRTNKDSRDEIKAYILKEFGNEFIGQGVVGPDVKKQSVNIQDAHEAIRPTRPSISEINEKNEDLKKLYRLIWSRFAGSQMSDSIRENRTIRARTENFHKDIAGNASWRIHAGWEEVFQDFIRNVSIKPPESELKVGAIWKIELDSENPELVSEETKPPRRFSESSIVQEMKKAGIGRPSTYVSMVQKLQEKKYVENINGALIPTENGRRLWLEVVPLYNNQSDEILYKIFSTEFTSMMELKLDNIANSDVDSAMIWHDFVFDFYEIHNKADTNSRNNPSSKQIKLLKDLLRNMGEKEQAKILGGRDIKSLTREEIKPIIDDAINLSGPRKASKKQIDTIINKCEQLDLDLDEFLKENEIEDLENLTGGRDGSASVLIGKLFDIRGNNPATENQIKAIRNISKYLEIEIEDAMAIVKTTTIEEINFNDASELIGKLKKMKKK</sequence>
<evidence type="ECO:0000256" key="2">
    <source>
        <dbReference type="ARBA" id="ARBA00009446"/>
    </source>
</evidence>
<organism evidence="10">
    <name type="scientific">uncultured Poseidoniia archaeon</name>
    <dbReference type="NCBI Taxonomy" id="1697135"/>
    <lineage>
        <taxon>Archaea</taxon>
        <taxon>Methanobacteriati</taxon>
        <taxon>Thermoplasmatota</taxon>
        <taxon>Candidatus Poseidoniia</taxon>
        <taxon>environmental samples</taxon>
    </lineage>
</organism>
<dbReference type="InterPro" id="IPR013826">
    <property type="entry name" value="Topo_IA_cen_sub3"/>
</dbReference>
<name>A0A1B1TDV5_9ARCH</name>
<dbReference type="GO" id="GO:0003677">
    <property type="term" value="F:DNA binding"/>
    <property type="evidence" value="ECO:0007669"/>
    <property type="project" value="UniProtKB-KW"/>
</dbReference>
<proteinExistence type="inferred from homology"/>
<evidence type="ECO:0000256" key="3">
    <source>
        <dbReference type="ARBA" id="ARBA00012891"/>
    </source>
</evidence>
<dbReference type="PANTHER" id="PTHR42785">
    <property type="entry name" value="DNA TOPOISOMERASE, TYPE IA, CORE"/>
    <property type="match status" value="1"/>
</dbReference>
<dbReference type="EMBL" id="KP211887">
    <property type="protein sequence ID" value="ANV80444.1"/>
    <property type="molecule type" value="Genomic_DNA"/>
</dbReference>
<comment type="similarity">
    <text evidence="2">Belongs to the type IA topoisomerase family.</text>
</comment>
<feature type="domain" description="Topo IA-type catalytic" evidence="9">
    <location>
        <begin position="134"/>
        <end position="577"/>
    </location>
</feature>
<evidence type="ECO:0000256" key="5">
    <source>
        <dbReference type="ARBA" id="ARBA00023125"/>
    </source>
</evidence>
<keyword evidence="4" id="KW-0799">Topoisomerase</keyword>
<dbReference type="Gene3D" id="1.10.460.10">
    <property type="entry name" value="Topoisomerase I, domain 2"/>
    <property type="match status" value="1"/>
</dbReference>
<dbReference type="SMART" id="SM00493">
    <property type="entry name" value="TOPRIM"/>
    <property type="match status" value="1"/>
</dbReference>
<dbReference type="InterPro" id="IPR000380">
    <property type="entry name" value="Topo_IA"/>
</dbReference>
<dbReference type="InterPro" id="IPR003602">
    <property type="entry name" value="Topo_IA_DNA-bd_dom"/>
</dbReference>
<evidence type="ECO:0000256" key="6">
    <source>
        <dbReference type="ARBA" id="ARBA00023235"/>
    </source>
</evidence>
<dbReference type="GO" id="GO:0006265">
    <property type="term" value="P:DNA topological change"/>
    <property type="evidence" value="ECO:0007669"/>
    <property type="project" value="InterPro"/>
</dbReference>
<accession>A0A1B1TDV5</accession>
<dbReference type="InterPro" id="IPR023405">
    <property type="entry name" value="Topo_IA_core_domain"/>
</dbReference>
<dbReference type="InterPro" id="IPR013824">
    <property type="entry name" value="Topo_IA_cen_sub1"/>
</dbReference>
<dbReference type="PRINTS" id="PR00417">
    <property type="entry name" value="PRTPISMRASEI"/>
</dbReference>
<evidence type="ECO:0000313" key="10">
    <source>
        <dbReference type="EMBL" id="ANV80444.1"/>
    </source>
</evidence>
<dbReference type="Gene3D" id="3.40.50.140">
    <property type="match status" value="1"/>
</dbReference>
<dbReference type="SUPFAM" id="SSF56712">
    <property type="entry name" value="Prokaryotic type I DNA topoisomerase"/>
    <property type="match status" value="1"/>
</dbReference>
<dbReference type="InterPro" id="IPR006171">
    <property type="entry name" value="TOPRIM_dom"/>
</dbReference>
<dbReference type="SMART" id="SM00436">
    <property type="entry name" value="TOP1Bc"/>
    <property type="match status" value="1"/>
</dbReference>
<feature type="domain" description="Toprim" evidence="8">
    <location>
        <begin position="1"/>
        <end position="118"/>
    </location>
</feature>
<dbReference type="PROSITE" id="PS52039">
    <property type="entry name" value="TOPO_IA_2"/>
    <property type="match status" value="1"/>
</dbReference>
<dbReference type="Gene3D" id="1.10.290.10">
    <property type="entry name" value="Topoisomerase I, domain 4"/>
    <property type="match status" value="1"/>
</dbReference>
<dbReference type="PROSITE" id="PS50880">
    <property type="entry name" value="TOPRIM"/>
    <property type="match status" value="1"/>
</dbReference>
<evidence type="ECO:0000256" key="7">
    <source>
        <dbReference type="SAM" id="MobiDB-lite"/>
    </source>
</evidence>
<dbReference type="GO" id="GO:0003917">
    <property type="term" value="F:DNA topoisomerase type I (single strand cut, ATP-independent) activity"/>
    <property type="evidence" value="ECO:0007669"/>
    <property type="project" value="UniProtKB-EC"/>
</dbReference>